<protein>
    <submittedName>
        <fullName evidence="1">Histidine phosphatase family protein</fullName>
    </submittedName>
</protein>
<dbReference type="CDD" id="cd07067">
    <property type="entry name" value="HP_PGM_like"/>
    <property type="match status" value="1"/>
</dbReference>
<evidence type="ECO:0000313" key="2">
    <source>
        <dbReference type="Proteomes" id="UP001371218"/>
    </source>
</evidence>
<organism evidence="1 2">
    <name type="scientific">Ideonella lacteola</name>
    <dbReference type="NCBI Taxonomy" id="2984193"/>
    <lineage>
        <taxon>Bacteria</taxon>
        <taxon>Pseudomonadati</taxon>
        <taxon>Pseudomonadota</taxon>
        <taxon>Betaproteobacteria</taxon>
        <taxon>Burkholderiales</taxon>
        <taxon>Sphaerotilaceae</taxon>
        <taxon>Ideonella</taxon>
    </lineage>
</organism>
<dbReference type="SMART" id="SM00855">
    <property type="entry name" value="PGAM"/>
    <property type="match status" value="1"/>
</dbReference>
<dbReference type="Pfam" id="PF00300">
    <property type="entry name" value="His_Phos_1"/>
    <property type="match status" value="1"/>
</dbReference>
<sequence length="162" mass="17899">MDLILWRHAEAEELADGVDDPSRGLTGKGERHARRVADWLNQVLPHSTKVLSSPALRARQTAEALERKFKVSDALSPESSVEALLAAVRWPDAREPVLVVGHQPTLGLAAAYLMTGARLLGAEADLLLPWSIRKGGVWWLRHRPREDRGEVVLVAVRSPELV</sequence>
<dbReference type="InterPro" id="IPR029033">
    <property type="entry name" value="His_PPase_superfam"/>
</dbReference>
<name>A0ABU9BRX8_9BURK</name>
<dbReference type="Proteomes" id="UP001371218">
    <property type="component" value="Unassembled WGS sequence"/>
</dbReference>
<keyword evidence="2" id="KW-1185">Reference proteome</keyword>
<dbReference type="SUPFAM" id="SSF53254">
    <property type="entry name" value="Phosphoglycerate mutase-like"/>
    <property type="match status" value="1"/>
</dbReference>
<dbReference type="RefSeq" id="WP_341427140.1">
    <property type="nucleotide sequence ID" value="NZ_JBBUTG010000011.1"/>
</dbReference>
<dbReference type="EMBL" id="JBBUTG010000011">
    <property type="protein sequence ID" value="MEK8032725.1"/>
    <property type="molecule type" value="Genomic_DNA"/>
</dbReference>
<reference evidence="1 2" key="1">
    <citation type="submission" date="2024-04" db="EMBL/GenBank/DDBJ databases">
        <title>Novel species of the genus Ideonella isolated from streams.</title>
        <authorList>
            <person name="Lu H."/>
        </authorList>
    </citation>
    <scope>NUCLEOTIDE SEQUENCE [LARGE SCALE GENOMIC DNA]</scope>
    <source>
        <strain evidence="1 2">DXS29W</strain>
    </source>
</reference>
<proteinExistence type="predicted"/>
<comment type="caution">
    <text evidence="1">The sequence shown here is derived from an EMBL/GenBank/DDBJ whole genome shotgun (WGS) entry which is preliminary data.</text>
</comment>
<evidence type="ECO:0000313" key="1">
    <source>
        <dbReference type="EMBL" id="MEK8032725.1"/>
    </source>
</evidence>
<dbReference type="InterPro" id="IPR013078">
    <property type="entry name" value="His_Pase_superF_clade-1"/>
</dbReference>
<gene>
    <name evidence="1" type="ORF">AACH06_18040</name>
</gene>
<dbReference type="Gene3D" id="3.40.50.1240">
    <property type="entry name" value="Phosphoglycerate mutase-like"/>
    <property type="match status" value="1"/>
</dbReference>
<accession>A0ABU9BRX8</accession>